<feature type="chain" id="PRO_5001690595" description="PLAT domain-containing protein" evidence="1">
    <location>
        <begin position="29"/>
        <end position="148"/>
    </location>
</feature>
<keyword evidence="1" id="KW-0732">Signal</keyword>
<evidence type="ECO:0000259" key="2">
    <source>
        <dbReference type="PROSITE" id="PS50095"/>
    </source>
</evidence>
<dbReference type="Proteomes" id="UP000027822">
    <property type="component" value="Unassembled WGS sequence"/>
</dbReference>
<comment type="caution">
    <text evidence="3">The sequence shown here is derived from an EMBL/GenBank/DDBJ whole genome shotgun (WGS) entry which is preliminary data.</text>
</comment>
<accession>A0A073JT38</accession>
<dbReference type="Gene3D" id="2.60.60.20">
    <property type="entry name" value="PLAT/LH2 domain"/>
    <property type="match status" value="1"/>
</dbReference>
<dbReference type="InterPro" id="IPR001024">
    <property type="entry name" value="PLAT/LH2_dom"/>
</dbReference>
<protein>
    <recommendedName>
        <fullName evidence="2">PLAT domain-containing protein</fullName>
    </recommendedName>
</protein>
<dbReference type="PANTHER" id="PTHR45901:SF3">
    <property type="entry name" value="LIPOXYGENASE HOMOLOGY DOMAIN-CONTAINING PROTEIN 1"/>
    <property type="match status" value="1"/>
</dbReference>
<dbReference type="InterPro" id="IPR052970">
    <property type="entry name" value="Inner_ear_hair_cell_LOXHD"/>
</dbReference>
<reference evidence="3 4" key="1">
    <citation type="submission" date="2014-06" db="EMBL/GenBank/DDBJ databases">
        <title>Draft genome sequence of Bacillus manliponensis JCM 15802 (MCCC 1A00708).</title>
        <authorList>
            <person name="Lai Q."/>
            <person name="Liu Y."/>
            <person name="Shao Z."/>
        </authorList>
    </citation>
    <scope>NUCLEOTIDE SEQUENCE [LARGE SCALE GENOMIC DNA]</scope>
    <source>
        <strain evidence="3 4">JCM 15802</strain>
    </source>
</reference>
<dbReference type="PROSITE" id="PS50095">
    <property type="entry name" value="PLAT"/>
    <property type="match status" value="1"/>
</dbReference>
<feature type="domain" description="PLAT" evidence="2">
    <location>
        <begin position="43"/>
        <end position="148"/>
    </location>
</feature>
<dbReference type="SUPFAM" id="SSF49723">
    <property type="entry name" value="Lipase/lipooxygenase domain (PLAT/LH2 domain)"/>
    <property type="match status" value="1"/>
</dbReference>
<dbReference type="eggNOG" id="ENOG5033G2J">
    <property type="taxonomic scope" value="Bacteria"/>
</dbReference>
<evidence type="ECO:0000313" key="4">
    <source>
        <dbReference type="Proteomes" id="UP000027822"/>
    </source>
</evidence>
<dbReference type="RefSeq" id="WP_034643483.1">
    <property type="nucleotide sequence ID" value="NZ_CBCSJC010000035.1"/>
</dbReference>
<sequence length="148" mass="15200">MKKFTKLALAGVIGLSGLGLVGTSEASAATSFSSGSTASQSNKSYNIVVKTGTETDAGTDANVTITIYGKNGSTGPIALGNGQDNFENGDEDIFNVIAKDVGEVTSIRLYQDGSGHKPGWYVESVKINGKSFGVNSWLGDSSSGSYNS</sequence>
<evidence type="ECO:0000313" key="3">
    <source>
        <dbReference type="EMBL" id="KEK17356.1"/>
    </source>
</evidence>
<dbReference type="SMART" id="SM00308">
    <property type="entry name" value="LH2"/>
    <property type="match status" value="1"/>
</dbReference>
<dbReference type="EMBL" id="JOTN01000031">
    <property type="protein sequence ID" value="KEK17356.1"/>
    <property type="molecule type" value="Genomic_DNA"/>
</dbReference>
<gene>
    <name evidence="3" type="ORF">BAMA_15480</name>
</gene>
<keyword evidence="4" id="KW-1185">Reference proteome</keyword>
<dbReference type="InterPro" id="IPR036392">
    <property type="entry name" value="PLAT/LH2_dom_sf"/>
</dbReference>
<dbReference type="PANTHER" id="PTHR45901">
    <property type="entry name" value="PROTEIN CBG12474"/>
    <property type="match status" value="1"/>
</dbReference>
<dbReference type="STRING" id="574376.BAMA_15480"/>
<dbReference type="Pfam" id="PF01477">
    <property type="entry name" value="PLAT"/>
    <property type="match status" value="1"/>
</dbReference>
<evidence type="ECO:0000256" key="1">
    <source>
        <dbReference type="SAM" id="SignalP"/>
    </source>
</evidence>
<organism evidence="3 4">
    <name type="scientific">Bacillus manliponensis</name>
    <dbReference type="NCBI Taxonomy" id="574376"/>
    <lineage>
        <taxon>Bacteria</taxon>
        <taxon>Bacillati</taxon>
        <taxon>Bacillota</taxon>
        <taxon>Bacilli</taxon>
        <taxon>Bacillales</taxon>
        <taxon>Bacillaceae</taxon>
        <taxon>Bacillus</taxon>
        <taxon>Bacillus cereus group</taxon>
    </lineage>
</organism>
<name>A0A073JT38_9BACI</name>
<feature type="signal peptide" evidence="1">
    <location>
        <begin position="1"/>
        <end position="28"/>
    </location>
</feature>
<dbReference type="AlphaFoldDB" id="A0A073JT38"/>
<dbReference type="OrthoDB" id="2470840at2"/>
<proteinExistence type="predicted"/>